<reference evidence="1" key="1">
    <citation type="submission" date="2020-08" db="EMBL/GenBank/DDBJ databases">
        <title>Whole genome shotgun sequence of Polymorphospora rubra NBRC 101157.</title>
        <authorList>
            <person name="Komaki H."/>
            <person name="Tamura T."/>
        </authorList>
    </citation>
    <scope>NUCLEOTIDE SEQUENCE</scope>
    <source>
        <strain evidence="1">NBRC 101157</strain>
    </source>
</reference>
<proteinExistence type="predicted"/>
<dbReference type="AlphaFoldDB" id="A0A810MSA8"/>
<dbReference type="Proteomes" id="UP000680866">
    <property type="component" value="Chromosome"/>
</dbReference>
<evidence type="ECO:0000313" key="1">
    <source>
        <dbReference type="EMBL" id="BCJ63832.1"/>
    </source>
</evidence>
<protein>
    <submittedName>
        <fullName evidence="1">Uncharacterized protein</fullName>
    </submittedName>
</protein>
<name>A0A810MSA8_9ACTN</name>
<sequence length="177" mass="19096">MALLTLFTIACCCGCPAYFGKPMWEQYPAAAALPVELAGMTLRDDPDSVEAARQLEQDLGIAALITGDTFAGIYSAANGKRVTLFGSTGYRFSPENDLNEEIARLTTEYRLTGVEPVETGIRGTYQRCGTGRQGETAIVLCAWADHGSLGTGLFTRLSVEDSSRLLDEMRTVVITRG</sequence>
<dbReference type="EMBL" id="AP023359">
    <property type="protein sequence ID" value="BCJ63832.1"/>
    <property type="molecule type" value="Genomic_DNA"/>
</dbReference>
<keyword evidence="2" id="KW-1185">Reference proteome</keyword>
<accession>A0A810MSA8</accession>
<gene>
    <name evidence="1" type="ORF">Prubr_08530</name>
</gene>
<evidence type="ECO:0000313" key="2">
    <source>
        <dbReference type="Proteomes" id="UP000680866"/>
    </source>
</evidence>
<dbReference type="RefSeq" id="WP_212821831.1">
    <property type="nucleotide sequence ID" value="NZ_AP023359.1"/>
</dbReference>
<organism evidence="1 2">
    <name type="scientific">Polymorphospora rubra</name>
    <dbReference type="NCBI Taxonomy" id="338584"/>
    <lineage>
        <taxon>Bacteria</taxon>
        <taxon>Bacillati</taxon>
        <taxon>Actinomycetota</taxon>
        <taxon>Actinomycetes</taxon>
        <taxon>Micromonosporales</taxon>
        <taxon>Micromonosporaceae</taxon>
        <taxon>Polymorphospora</taxon>
    </lineage>
</organism>
<dbReference type="KEGG" id="pry:Prubr_08530"/>